<dbReference type="SUPFAM" id="SSF69322">
    <property type="entry name" value="Tricorn protease domain 2"/>
    <property type="match status" value="1"/>
</dbReference>
<dbReference type="AlphaFoldDB" id="A0A974BH10"/>
<dbReference type="Pfam" id="PF18975">
    <property type="entry name" value="DUF5711"/>
    <property type="match status" value="1"/>
</dbReference>
<accession>A0A974BH10</accession>
<keyword evidence="1" id="KW-0472">Membrane</keyword>
<keyword evidence="3" id="KW-1185">Reference proteome</keyword>
<dbReference type="RefSeq" id="WP_179236714.1">
    <property type="nucleotide sequence ID" value="NZ_JACBNQ010000002.1"/>
</dbReference>
<sequence length="355" mass="42030">MKKYISFTIICLIIIFGLIYFTYGKEILRLLDEKRVYSVKDTQEIDIYTLEEYMFFNDGIITYNNKKIVFLKYNNDVGWENEDAEFAKQVFIADKYIYRKTENNVQVIDKNNQEYVITEIKGDLINVSRENDKTYMILRNESEHNSLYIINDNNDILVENKEFDDKITGVSISDRSEGYSLITMKFDGTINNTVYFNLLDDVELWKTTIENEILVKIQIVNNNVIAIGTNNIYYYNFNGKLMWKNSIFNKILDYEIKKDEQKLFMLFEKDDHNELITYNFEGKVLEINRVTTNARKLKVCGNKIFTYSNNSIYMLHNNKTDKIYEDTENIIVDFIVEGKDITILFNDKIVQGLIK</sequence>
<evidence type="ECO:0000313" key="3">
    <source>
        <dbReference type="Proteomes" id="UP000611629"/>
    </source>
</evidence>
<dbReference type="InterPro" id="IPR043765">
    <property type="entry name" value="DUF5711"/>
</dbReference>
<keyword evidence="1" id="KW-1133">Transmembrane helix</keyword>
<evidence type="ECO:0000313" key="2">
    <source>
        <dbReference type="EMBL" id="NYB73019.1"/>
    </source>
</evidence>
<name>A0A974BH10_SEDHY</name>
<organism evidence="2 3">
    <name type="scientific">Sedimentibacter hydroxybenzoicus DSM 7310</name>
    <dbReference type="NCBI Taxonomy" id="1123245"/>
    <lineage>
        <taxon>Bacteria</taxon>
        <taxon>Bacillati</taxon>
        <taxon>Bacillota</taxon>
        <taxon>Tissierellia</taxon>
        <taxon>Sedimentibacter</taxon>
    </lineage>
</organism>
<evidence type="ECO:0000256" key="1">
    <source>
        <dbReference type="SAM" id="Phobius"/>
    </source>
</evidence>
<protein>
    <submittedName>
        <fullName evidence="2">Uncharacterized protein</fullName>
    </submittedName>
</protein>
<reference evidence="2" key="1">
    <citation type="submission" date="2020-07" db="EMBL/GenBank/DDBJ databases">
        <title>Genomic analysis of a strain of Sedimentibacter Hydroxybenzoicus DSM7310.</title>
        <authorList>
            <person name="Ma S."/>
        </authorList>
    </citation>
    <scope>NUCLEOTIDE SEQUENCE</scope>
    <source>
        <strain evidence="2">DSM 7310</strain>
    </source>
</reference>
<feature type="transmembrane region" description="Helical" evidence="1">
    <location>
        <begin position="6"/>
        <end position="23"/>
    </location>
</feature>
<proteinExistence type="predicted"/>
<dbReference type="Proteomes" id="UP000611629">
    <property type="component" value="Unassembled WGS sequence"/>
</dbReference>
<gene>
    <name evidence="2" type="ORF">HZF24_02555</name>
</gene>
<dbReference type="EMBL" id="JACBNQ010000002">
    <property type="protein sequence ID" value="NYB73019.1"/>
    <property type="molecule type" value="Genomic_DNA"/>
</dbReference>
<comment type="caution">
    <text evidence="2">The sequence shown here is derived from an EMBL/GenBank/DDBJ whole genome shotgun (WGS) entry which is preliminary data.</text>
</comment>
<keyword evidence="1" id="KW-0812">Transmembrane</keyword>